<dbReference type="SUPFAM" id="SSF56037">
    <property type="entry name" value="PheT/TilS domain"/>
    <property type="match status" value="1"/>
</dbReference>
<organism evidence="2 3">
    <name type="scientific">Streptococcus oricebi</name>
    <dbReference type="NCBI Taxonomy" id="1547447"/>
    <lineage>
        <taxon>Bacteria</taxon>
        <taxon>Bacillati</taxon>
        <taxon>Bacillota</taxon>
        <taxon>Bacilli</taxon>
        <taxon>Lactobacillales</taxon>
        <taxon>Streptococcaceae</taxon>
        <taxon>Streptococcus</taxon>
    </lineage>
</organism>
<dbReference type="PANTHER" id="PTHR39209:SF2">
    <property type="entry name" value="CYTOPLASMIC PROTEIN"/>
    <property type="match status" value="1"/>
</dbReference>
<dbReference type="RefSeq" id="WP_209627535.1">
    <property type="nucleotide sequence ID" value="NZ_PRDG01000002.1"/>
</dbReference>
<feature type="domain" description="B3/B4 tRNA-binding" evidence="1">
    <location>
        <begin position="62"/>
        <end position="213"/>
    </location>
</feature>
<name>A0ABS5B3J9_9STRE</name>
<dbReference type="SMART" id="SM00873">
    <property type="entry name" value="B3_4"/>
    <property type="match status" value="1"/>
</dbReference>
<gene>
    <name evidence="2" type="ORF">C4K46_03710</name>
</gene>
<dbReference type="Pfam" id="PF03483">
    <property type="entry name" value="B3_4"/>
    <property type="match status" value="1"/>
</dbReference>
<accession>A0ABS5B3J9</accession>
<comment type="caution">
    <text evidence="2">The sequence shown here is derived from an EMBL/GenBank/DDBJ whole genome shotgun (WGS) entry which is preliminary data.</text>
</comment>
<reference evidence="2 3" key="1">
    <citation type="submission" date="2018-02" db="EMBL/GenBank/DDBJ databases">
        <title>Draft genome sequence of Streptococcus oricebi CCUG 70868T type strain.</title>
        <authorList>
            <person name="Mendez V."/>
            <person name="Salva-Serra F."/>
            <person name="Jaen-Luchoro D."/>
            <person name="Gonzales-Siles L."/>
            <person name="Karlsson R."/>
            <person name="Engstrom-Jakobsson H."/>
            <person name="Busquets A."/>
            <person name="Gomila M."/>
            <person name="Pineiro-Iglesias B."/>
            <person name="Bennasar-Figueras A."/>
            <person name="Seeger M."/>
            <person name="Moore E."/>
        </authorList>
    </citation>
    <scope>NUCLEOTIDE SEQUENCE [LARGE SCALE GENOMIC DNA]</scope>
    <source>
        <strain evidence="2 3">CCUG 70868</strain>
    </source>
</reference>
<dbReference type="InterPro" id="IPR005146">
    <property type="entry name" value="B3/B4_tRNA-bd"/>
</dbReference>
<protein>
    <recommendedName>
        <fullName evidence="1">B3/B4 tRNA-binding domain-containing protein</fullName>
    </recommendedName>
</protein>
<evidence type="ECO:0000259" key="1">
    <source>
        <dbReference type="SMART" id="SM00873"/>
    </source>
</evidence>
<dbReference type="PANTHER" id="PTHR39209">
    <property type="match status" value="1"/>
</dbReference>
<dbReference type="Gene3D" id="3.50.40.10">
    <property type="entry name" value="Phenylalanyl-trna Synthetase, Chain B, domain 3"/>
    <property type="match status" value="1"/>
</dbReference>
<proteinExistence type="predicted"/>
<dbReference type="Proteomes" id="UP001519296">
    <property type="component" value="Unassembled WGS sequence"/>
</dbReference>
<keyword evidence="3" id="KW-1185">Reference proteome</keyword>
<evidence type="ECO:0000313" key="3">
    <source>
        <dbReference type="Proteomes" id="UP001519296"/>
    </source>
</evidence>
<dbReference type="EMBL" id="PRDG01000002">
    <property type="protein sequence ID" value="MBP2623043.1"/>
    <property type="molecule type" value="Genomic_DNA"/>
</dbReference>
<evidence type="ECO:0000313" key="2">
    <source>
        <dbReference type="EMBL" id="MBP2623043.1"/>
    </source>
</evidence>
<dbReference type="InterPro" id="IPR020825">
    <property type="entry name" value="Phe-tRNA_synthase-like_B3/B4"/>
</dbReference>
<sequence length="226" mass="25341">MEFLLDKSMAELGVTDVVLGIARNLDPETELPQTFEQKLEEKEQWALNVNLEDVELNPTIEGYQEMIAQVGRSVKKNSPTALALIKNIKRRGSLPRINSIVDIYNVESLTSLLAIGAHDFDKVAFPLTVTLCGKEDTFYPISSNAKHVAETDFVYRDQKGIMAWLDVRDSEHYKLDETSKNALFVIQGNAQTSVDMRLAALERIGADLKAAMPELEFERQVFHVGA</sequence>